<sequence>MGPELVPRWAQFPFLKSTWAAFLRSQADALPACDFIETVTLTGQRQYILAVIEHVTRRVRVLGATAHPTAAWVTQAARNLVMDLEDAGATVKYLIRDRGAKFPPLFDEVLAQAGIRVVFSGIRMPRMNSVVERWVQTCRHELLDRTLIWSQRHLLHALHEYETHYNRYRAHQAMQQAAPLRAVPVPITDPQRVTDLDIRRYDRLGGIVHEYRHTA</sequence>
<reference evidence="3" key="1">
    <citation type="journal article" date="2019" name="Int. J. Syst. Evol. Microbiol.">
        <title>The Global Catalogue of Microorganisms (GCM) 10K type strain sequencing project: providing services to taxonomists for standard genome sequencing and annotation.</title>
        <authorList>
            <consortium name="The Broad Institute Genomics Platform"/>
            <consortium name="The Broad Institute Genome Sequencing Center for Infectious Disease"/>
            <person name="Wu L."/>
            <person name="Ma J."/>
        </authorList>
    </citation>
    <scope>NUCLEOTIDE SEQUENCE [LARGE SCALE GENOMIC DNA]</scope>
    <source>
        <strain evidence="3">JCM 16014</strain>
    </source>
</reference>
<comment type="caution">
    <text evidence="2">The sequence shown here is derived from an EMBL/GenBank/DDBJ whole genome shotgun (WGS) entry which is preliminary data.</text>
</comment>
<protein>
    <submittedName>
        <fullName evidence="2">Integrase core domain-containing protein</fullName>
    </submittedName>
</protein>
<dbReference type="Proteomes" id="UP001500751">
    <property type="component" value="Unassembled WGS sequence"/>
</dbReference>
<evidence type="ECO:0000313" key="2">
    <source>
        <dbReference type="EMBL" id="GAA2052314.1"/>
    </source>
</evidence>
<dbReference type="SUPFAM" id="SSF53098">
    <property type="entry name" value="Ribonuclease H-like"/>
    <property type="match status" value="1"/>
</dbReference>
<evidence type="ECO:0000313" key="3">
    <source>
        <dbReference type="Proteomes" id="UP001500751"/>
    </source>
</evidence>
<dbReference type="EMBL" id="BAAAQN010000053">
    <property type="protein sequence ID" value="GAA2052314.1"/>
    <property type="molecule type" value="Genomic_DNA"/>
</dbReference>
<accession>A0ABN2V802</accession>
<dbReference type="InterPro" id="IPR001584">
    <property type="entry name" value="Integrase_cat-core"/>
</dbReference>
<dbReference type="InterPro" id="IPR036397">
    <property type="entry name" value="RNaseH_sf"/>
</dbReference>
<dbReference type="InterPro" id="IPR012337">
    <property type="entry name" value="RNaseH-like_sf"/>
</dbReference>
<dbReference type="RefSeq" id="WP_344669945.1">
    <property type="nucleotide sequence ID" value="NZ_BAAAQN010000053.1"/>
</dbReference>
<dbReference type="PROSITE" id="PS50994">
    <property type="entry name" value="INTEGRASE"/>
    <property type="match status" value="1"/>
</dbReference>
<gene>
    <name evidence="2" type="ORF">GCM10009839_69590</name>
</gene>
<dbReference type="Pfam" id="PF13683">
    <property type="entry name" value="rve_3"/>
    <property type="match status" value="1"/>
</dbReference>
<feature type="domain" description="Integrase catalytic" evidence="1">
    <location>
        <begin position="23"/>
        <end position="187"/>
    </location>
</feature>
<dbReference type="Gene3D" id="3.30.420.10">
    <property type="entry name" value="Ribonuclease H-like superfamily/Ribonuclease H"/>
    <property type="match status" value="1"/>
</dbReference>
<evidence type="ECO:0000259" key="1">
    <source>
        <dbReference type="PROSITE" id="PS50994"/>
    </source>
</evidence>
<name>A0ABN2V802_9ACTN</name>
<keyword evidence="3" id="KW-1185">Reference proteome</keyword>
<organism evidence="2 3">
    <name type="scientific">Catenulispora yoronensis</name>
    <dbReference type="NCBI Taxonomy" id="450799"/>
    <lineage>
        <taxon>Bacteria</taxon>
        <taxon>Bacillati</taxon>
        <taxon>Actinomycetota</taxon>
        <taxon>Actinomycetes</taxon>
        <taxon>Catenulisporales</taxon>
        <taxon>Catenulisporaceae</taxon>
        <taxon>Catenulispora</taxon>
    </lineage>
</organism>
<proteinExistence type="predicted"/>